<gene>
    <name evidence="3" type="primary">LOC115220762</name>
</gene>
<evidence type="ECO:0000313" key="3">
    <source>
        <dbReference type="RefSeq" id="XP_029646762.1"/>
    </source>
</evidence>
<dbReference type="PANTHER" id="PTHR46060:SF1">
    <property type="entry name" value="MARINER MOS1 TRANSPOSASE-LIKE PROTEIN"/>
    <property type="match status" value="1"/>
</dbReference>
<dbReference type="Proteomes" id="UP000515154">
    <property type="component" value="Linkage group LG17"/>
</dbReference>
<keyword evidence="2" id="KW-1185">Reference proteome</keyword>
<proteinExistence type="predicted"/>
<evidence type="ECO:0000313" key="2">
    <source>
        <dbReference type="Proteomes" id="UP000515154"/>
    </source>
</evidence>
<dbReference type="InterPro" id="IPR052709">
    <property type="entry name" value="Transposase-MT_Hybrid"/>
</dbReference>
<dbReference type="PANTHER" id="PTHR46060">
    <property type="entry name" value="MARINER MOS1 TRANSPOSASE-LIKE PROTEIN"/>
    <property type="match status" value="1"/>
</dbReference>
<accession>A0A6P7T970</accession>
<organism evidence="2 3">
    <name type="scientific">Octopus sinensis</name>
    <name type="common">East Asian common octopus</name>
    <dbReference type="NCBI Taxonomy" id="2607531"/>
    <lineage>
        <taxon>Eukaryota</taxon>
        <taxon>Metazoa</taxon>
        <taxon>Spiralia</taxon>
        <taxon>Lophotrochozoa</taxon>
        <taxon>Mollusca</taxon>
        <taxon>Cephalopoda</taxon>
        <taxon>Coleoidea</taxon>
        <taxon>Octopodiformes</taxon>
        <taxon>Octopoda</taxon>
        <taxon>Incirrata</taxon>
        <taxon>Octopodidae</taxon>
        <taxon>Octopus</taxon>
    </lineage>
</organism>
<dbReference type="KEGG" id="osn:115220762"/>
<dbReference type="RefSeq" id="XP_029646762.1">
    <property type="nucleotide sequence ID" value="XM_029790902.1"/>
</dbReference>
<sequence>MKKLCYSFKILRALISTRLNDRILSFQVNCNFFRMDKIWHCGVMKYLQKNDLSPKDISAVMIGILEDDTPVLSSVQEWVFQFVSGRESPEDDPRSGRPATSTPQENIDHIQQMLMNDRRWTINQRVNAISISDVCVKNILHNELGMTKAFARWVLCLLIIDQKFDIEPDPAGGLDRF</sequence>
<reference evidence="3" key="1">
    <citation type="submission" date="2025-08" db="UniProtKB">
        <authorList>
            <consortium name="RefSeq"/>
        </authorList>
    </citation>
    <scope>IDENTIFICATION</scope>
</reference>
<dbReference type="AlphaFoldDB" id="A0A6P7T970"/>
<evidence type="ECO:0000256" key="1">
    <source>
        <dbReference type="SAM" id="MobiDB-lite"/>
    </source>
</evidence>
<feature type="region of interest" description="Disordered" evidence="1">
    <location>
        <begin position="85"/>
        <end position="104"/>
    </location>
</feature>
<name>A0A6P7T970_9MOLL</name>
<protein>
    <submittedName>
        <fullName evidence="3">Uncharacterized protein LOC115220762</fullName>
    </submittedName>
</protein>